<dbReference type="PANTHER" id="PTHR22926:SF5">
    <property type="entry name" value="PHOSPHO-N-ACETYLMURAMOYL-PENTAPEPTIDE-TRANSFERASE HOMOLOG"/>
    <property type="match status" value="1"/>
</dbReference>
<reference evidence="10" key="2">
    <citation type="submission" date="2021-04" db="EMBL/GenBank/DDBJ databases">
        <authorList>
            <person name="Gilroy R."/>
        </authorList>
    </citation>
    <scope>NUCLEOTIDE SEQUENCE</scope>
    <source>
        <strain evidence="10">3436</strain>
    </source>
</reference>
<comment type="catalytic activity">
    <reaction evidence="7">
        <text>UDP-N-acetyl-alpha-D-muramoyl-L-alanyl-gamma-D-glutamyl-meso-2,6-diaminopimeloyl-D-alanyl-D-alanine + di-trans,octa-cis-undecaprenyl phosphate = di-trans,octa-cis-undecaprenyl diphospho-N-acetyl-alpha-D-muramoyl-L-alanyl-D-glutamyl-meso-2,6-diaminopimeloyl-D-alanyl-D-alanine + UMP</text>
        <dbReference type="Rhea" id="RHEA:28386"/>
        <dbReference type="ChEBI" id="CHEBI:57865"/>
        <dbReference type="ChEBI" id="CHEBI:60392"/>
        <dbReference type="ChEBI" id="CHEBI:61386"/>
        <dbReference type="ChEBI" id="CHEBI:61387"/>
        <dbReference type="EC" id="2.7.8.13"/>
    </reaction>
</comment>
<feature type="transmembrane region" description="Helical" evidence="7">
    <location>
        <begin position="89"/>
        <end position="109"/>
    </location>
</feature>
<name>A0A9D2JFL7_9FIRM</name>
<dbReference type="AlphaFoldDB" id="A0A9D2JFL7"/>
<evidence type="ECO:0000313" key="10">
    <source>
        <dbReference type="EMBL" id="HIZ47798.1"/>
    </source>
</evidence>
<comment type="caution">
    <text evidence="10">The sequence shown here is derived from an EMBL/GenBank/DDBJ whole genome shotgun (WGS) entry which is preliminary data.</text>
</comment>
<feature type="binding site" evidence="9">
    <location>
        <position position="243"/>
    </location>
    <ligand>
        <name>Mg(2+)</name>
        <dbReference type="ChEBI" id="CHEBI:18420"/>
    </ligand>
</feature>
<dbReference type="InterPro" id="IPR003524">
    <property type="entry name" value="PNAcMuramoyl-5peptid_Trfase"/>
</dbReference>
<evidence type="ECO:0000256" key="3">
    <source>
        <dbReference type="ARBA" id="ARBA00022679"/>
    </source>
</evidence>
<evidence type="ECO:0000256" key="4">
    <source>
        <dbReference type="ARBA" id="ARBA00022692"/>
    </source>
</evidence>
<evidence type="ECO:0000256" key="9">
    <source>
        <dbReference type="PIRSR" id="PIRSR600715-1"/>
    </source>
</evidence>
<evidence type="ECO:0000256" key="7">
    <source>
        <dbReference type="HAMAP-Rule" id="MF_00038"/>
    </source>
</evidence>
<comment type="pathway">
    <text evidence="7">Cell wall biogenesis; peptidoglycan biosynthesis.</text>
</comment>
<dbReference type="EMBL" id="DXBO01000048">
    <property type="protein sequence ID" value="HIZ47798.1"/>
    <property type="molecule type" value="Genomic_DNA"/>
</dbReference>
<feature type="transmembrane region" description="Helical" evidence="7">
    <location>
        <begin position="129"/>
        <end position="147"/>
    </location>
</feature>
<keyword evidence="7" id="KW-0133">Cell shape</keyword>
<proteinExistence type="inferred from homology"/>
<keyword evidence="7" id="KW-0573">Peptidoglycan synthesis</keyword>
<keyword evidence="3 7" id="KW-0808">Transferase</keyword>
<feature type="transmembrane region" description="Helical" evidence="7">
    <location>
        <begin position="212"/>
        <end position="232"/>
    </location>
</feature>
<protein>
    <recommendedName>
        <fullName evidence="7 8">Phospho-N-acetylmuramoyl-pentapeptide-transferase</fullName>
        <ecNumber evidence="7 8">2.7.8.13</ecNumber>
    </recommendedName>
    <alternativeName>
        <fullName evidence="7">UDP-MurNAc-pentapeptide phosphotransferase</fullName>
    </alternativeName>
</protein>
<dbReference type="GO" id="GO:0071555">
    <property type="term" value="P:cell wall organization"/>
    <property type="evidence" value="ECO:0007669"/>
    <property type="project" value="UniProtKB-KW"/>
</dbReference>
<feature type="transmembrane region" description="Helical" evidence="7">
    <location>
        <begin position="57"/>
        <end position="77"/>
    </location>
</feature>
<keyword evidence="7" id="KW-0132">Cell division</keyword>
<evidence type="ECO:0000256" key="8">
    <source>
        <dbReference type="NCBIfam" id="TIGR00445"/>
    </source>
</evidence>
<dbReference type="HAMAP" id="MF_00038">
    <property type="entry name" value="MraY"/>
    <property type="match status" value="1"/>
</dbReference>
<dbReference type="GO" id="GO:0051301">
    <property type="term" value="P:cell division"/>
    <property type="evidence" value="ECO:0007669"/>
    <property type="project" value="UniProtKB-KW"/>
</dbReference>
<keyword evidence="7" id="KW-1003">Cell membrane</keyword>
<dbReference type="GO" id="GO:0009252">
    <property type="term" value="P:peptidoglycan biosynthetic process"/>
    <property type="evidence" value="ECO:0007669"/>
    <property type="project" value="UniProtKB-UniRule"/>
</dbReference>
<feature type="transmembrane region" description="Helical" evidence="7">
    <location>
        <begin position="265"/>
        <end position="287"/>
    </location>
</feature>
<organism evidence="10 11">
    <name type="scientific">Candidatus Gemmiger excrementavium</name>
    <dbReference type="NCBI Taxonomy" id="2838608"/>
    <lineage>
        <taxon>Bacteria</taxon>
        <taxon>Bacillati</taxon>
        <taxon>Bacillota</taxon>
        <taxon>Clostridia</taxon>
        <taxon>Eubacteriales</taxon>
        <taxon>Gemmiger</taxon>
    </lineage>
</organism>
<keyword evidence="7 9" id="KW-0479">Metal-binding</keyword>
<dbReference type="PANTHER" id="PTHR22926">
    <property type="entry name" value="PHOSPHO-N-ACETYLMURAMOYL-PENTAPEPTIDE-TRANSFERASE"/>
    <property type="match status" value="1"/>
</dbReference>
<dbReference type="GO" id="GO:0005886">
    <property type="term" value="C:plasma membrane"/>
    <property type="evidence" value="ECO:0007669"/>
    <property type="project" value="UniProtKB-SubCell"/>
</dbReference>
<keyword evidence="7" id="KW-0961">Cell wall biogenesis/degradation</keyword>
<comment type="function">
    <text evidence="7">Catalyzes the initial step of the lipid cycle reactions in the biosynthesis of the cell wall peptidoglycan: transfers peptidoglycan precursor phospho-MurNAc-pentapeptide from UDP-MurNAc-pentapeptide onto the lipid carrier undecaprenyl phosphate, yielding undecaprenyl-pyrophosphoryl-MurNAc-pentapeptide, known as lipid I.</text>
</comment>
<keyword evidence="7 9" id="KW-0460">Magnesium</keyword>
<keyword evidence="5 7" id="KW-1133">Transmembrane helix</keyword>
<comment type="cofactor">
    <cofactor evidence="7 9">
        <name>Mg(2+)</name>
        <dbReference type="ChEBI" id="CHEBI:18420"/>
    </cofactor>
</comment>
<keyword evidence="6 7" id="KW-0472">Membrane</keyword>
<dbReference type="CDD" id="cd06852">
    <property type="entry name" value="GT_MraY"/>
    <property type="match status" value="1"/>
</dbReference>
<feature type="transmembrane region" description="Helical" evidence="7">
    <location>
        <begin position="317"/>
        <end position="336"/>
    </location>
</feature>
<dbReference type="GO" id="GO:0008963">
    <property type="term" value="F:phospho-N-acetylmuramoyl-pentapeptide-transferase activity"/>
    <property type="evidence" value="ECO:0007669"/>
    <property type="project" value="UniProtKB-UniRule"/>
</dbReference>
<keyword evidence="4 7" id="KW-0812">Transmembrane</keyword>
<feature type="transmembrane region" description="Helical" evidence="7">
    <location>
        <begin position="239"/>
        <end position="259"/>
    </location>
</feature>
<dbReference type="EC" id="2.7.8.13" evidence="7 8"/>
<feature type="binding site" evidence="9">
    <location>
        <position position="183"/>
    </location>
    <ligand>
        <name>Mg(2+)</name>
        <dbReference type="ChEBI" id="CHEBI:18420"/>
    </ligand>
</feature>
<gene>
    <name evidence="7 10" type="primary">mraY</name>
    <name evidence="10" type="ORF">H9810_03655</name>
</gene>
<comment type="subcellular location">
    <subcellularLocation>
        <location evidence="7">Cell membrane</location>
        <topology evidence="7">Multi-pass membrane protein</topology>
    </subcellularLocation>
    <subcellularLocation>
        <location evidence="1">Membrane</location>
        <topology evidence="1">Multi-pass membrane protein</topology>
    </subcellularLocation>
</comment>
<dbReference type="GO" id="GO:0046872">
    <property type="term" value="F:metal ion binding"/>
    <property type="evidence" value="ECO:0007669"/>
    <property type="project" value="UniProtKB-KW"/>
</dbReference>
<evidence type="ECO:0000256" key="2">
    <source>
        <dbReference type="ARBA" id="ARBA00005583"/>
    </source>
</evidence>
<evidence type="ECO:0000313" key="11">
    <source>
        <dbReference type="Proteomes" id="UP000824031"/>
    </source>
</evidence>
<reference evidence="10" key="1">
    <citation type="journal article" date="2021" name="PeerJ">
        <title>Extensive microbial diversity within the chicken gut microbiome revealed by metagenomics and culture.</title>
        <authorList>
            <person name="Gilroy R."/>
            <person name="Ravi A."/>
            <person name="Getino M."/>
            <person name="Pursley I."/>
            <person name="Horton D.L."/>
            <person name="Alikhan N.F."/>
            <person name="Baker D."/>
            <person name="Gharbi K."/>
            <person name="Hall N."/>
            <person name="Watson M."/>
            <person name="Adriaenssens E.M."/>
            <person name="Foster-Nyarko E."/>
            <person name="Jarju S."/>
            <person name="Secka A."/>
            <person name="Antonio M."/>
            <person name="Oren A."/>
            <person name="Chaudhuri R.R."/>
            <person name="La Ragione R."/>
            <person name="Hildebrand F."/>
            <person name="Pallen M.J."/>
        </authorList>
    </citation>
    <scope>NUCLEOTIDE SEQUENCE</scope>
    <source>
        <strain evidence="10">3436</strain>
    </source>
</reference>
<dbReference type="PROSITE" id="PS01347">
    <property type="entry name" value="MRAY_1"/>
    <property type="match status" value="1"/>
</dbReference>
<evidence type="ECO:0000256" key="1">
    <source>
        <dbReference type="ARBA" id="ARBA00004141"/>
    </source>
</evidence>
<evidence type="ECO:0000256" key="6">
    <source>
        <dbReference type="ARBA" id="ARBA00023136"/>
    </source>
</evidence>
<comment type="similarity">
    <text evidence="2 7">Belongs to the glycosyltransferase 4 family. MraY subfamily.</text>
</comment>
<feature type="transmembrane region" description="Helical" evidence="7">
    <location>
        <begin position="153"/>
        <end position="179"/>
    </location>
</feature>
<dbReference type="PROSITE" id="PS01348">
    <property type="entry name" value="MRAY_2"/>
    <property type="match status" value="1"/>
</dbReference>
<feature type="transmembrane region" description="Helical" evidence="7">
    <location>
        <begin position="6"/>
        <end position="28"/>
    </location>
</feature>
<evidence type="ECO:0000256" key="5">
    <source>
        <dbReference type="ARBA" id="ARBA00022989"/>
    </source>
</evidence>
<keyword evidence="7" id="KW-0131">Cell cycle</keyword>
<dbReference type="InterPro" id="IPR018480">
    <property type="entry name" value="PNAcMuramoyl-5peptid_Trfase_CS"/>
</dbReference>
<dbReference type="NCBIfam" id="TIGR00445">
    <property type="entry name" value="mraY"/>
    <property type="match status" value="1"/>
</dbReference>
<sequence length="337" mass="36469">MEQTVSYMLAASAVGGFALTAVTCWLLIPALHRLHFGQTIREEGPTWHNKKSGTPTMGGLGFIFGVLATLGIVWGMFSGKAPEVLGPQQLAAGMLVLFLAFGSGLIGFLDDFIKVIKHRNLGLTGWQKIVLQVAVTVGFMIGLNYLGLLSTQVMLPVFGTVELGLLFYPIAFFGIIFLVNAVNLTDGLDGLCTGVTFVSMLGYLLAGSLLGFVHVSLIAAATAGACAGFLIWNFYPAKVFMGDTGSMFFGGLVTALAFIMDRPELVLFFGIVYIWDAMTVVIQRVYFKLTHGKRIFKMTPIHHAFEMRGWREVKIDGFFALIAAVGVALGILYICLV</sequence>
<dbReference type="Proteomes" id="UP000824031">
    <property type="component" value="Unassembled WGS sequence"/>
</dbReference>
<dbReference type="GO" id="GO:0008360">
    <property type="term" value="P:regulation of cell shape"/>
    <property type="evidence" value="ECO:0007669"/>
    <property type="project" value="UniProtKB-KW"/>
</dbReference>
<accession>A0A9D2JFL7</accession>
<dbReference type="InterPro" id="IPR000715">
    <property type="entry name" value="Glycosyl_transferase_4"/>
</dbReference>
<dbReference type="Pfam" id="PF00953">
    <property type="entry name" value="Glycos_transf_4"/>
    <property type="match status" value="1"/>
</dbReference>